<protein>
    <submittedName>
        <fullName evidence="1">Uncharacterized protein</fullName>
    </submittedName>
</protein>
<evidence type="ECO:0000313" key="2">
    <source>
        <dbReference type="Proteomes" id="UP000198382"/>
    </source>
</evidence>
<dbReference type="RefSeq" id="WP_074664047.1">
    <property type="nucleotide sequence ID" value="NZ_MUGV01000036.1"/>
</dbReference>
<keyword evidence="2" id="KW-1185">Reference proteome</keyword>
<proteinExistence type="predicted"/>
<comment type="caution">
    <text evidence="1">The sequence shown here is derived from an EMBL/GenBank/DDBJ whole genome shotgun (WGS) entry which is preliminary data.</text>
</comment>
<dbReference type="Proteomes" id="UP000198382">
    <property type="component" value="Unassembled WGS sequence"/>
</dbReference>
<evidence type="ECO:0000313" key="1">
    <source>
        <dbReference type="EMBL" id="OXA76544.1"/>
    </source>
</evidence>
<dbReference type="EMBL" id="MUGV01000036">
    <property type="protein sequence ID" value="OXA76544.1"/>
    <property type="molecule type" value="Genomic_DNA"/>
</dbReference>
<gene>
    <name evidence="1" type="ORF">B0A65_18710</name>
</gene>
<sequence>MSIPEELYSGKFVEYIETIKILYLCDDKFKNLCDQYCGAAKKSKKYQKKFEHFFHSKLKSDNLSKELEEEILFYMIRNMHYEKND</sequence>
<organism evidence="1 2">
    <name type="scientific">Flavobacterium frigidimaris</name>
    <dbReference type="NCBI Taxonomy" id="262320"/>
    <lineage>
        <taxon>Bacteria</taxon>
        <taxon>Pseudomonadati</taxon>
        <taxon>Bacteroidota</taxon>
        <taxon>Flavobacteriia</taxon>
        <taxon>Flavobacteriales</taxon>
        <taxon>Flavobacteriaceae</taxon>
        <taxon>Flavobacterium</taxon>
    </lineage>
</organism>
<name>A0ABX4BM22_FLAFR</name>
<accession>A0ABX4BM22</accession>
<reference evidence="1 2" key="1">
    <citation type="submission" date="2016-11" db="EMBL/GenBank/DDBJ databases">
        <title>Whole genomes of Flavobacteriaceae.</title>
        <authorList>
            <person name="Stine C."/>
            <person name="Li C."/>
            <person name="Tadesse D."/>
        </authorList>
    </citation>
    <scope>NUCLEOTIDE SEQUENCE [LARGE SCALE GENOMIC DNA]</scope>
    <source>
        <strain evidence="1 2">DSM 15937</strain>
    </source>
</reference>